<sequence length="188" mass="19775">MELVTDIIIAVGLAMDAFAVSLGVGTSGRARDGRSVFRLAFHFGFFQGGMTLLGWLLGSTVVDLIANFDHWLAFVLLAWVGLRMVKEGFARDGEESAFAADPSRGRVLMVLCVATSIDALAVGLSMAMLDTNVIFASVVIAVITSALSLVGLLGGNRLGSHFGKRMEVLGGLLLVGIGVRILVSHLLA</sequence>
<dbReference type="HAMAP" id="MF_01521">
    <property type="entry name" value="MntP_pump"/>
    <property type="match status" value="1"/>
</dbReference>
<evidence type="ECO:0000256" key="4">
    <source>
        <dbReference type="ARBA" id="ARBA00022989"/>
    </source>
</evidence>
<dbReference type="GO" id="GO:0005886">
    <property type="term" value="C:plasma membrane"/>
    <property type="evidence" value="ECO:0007669"/>
    <property type="project" value="UniProtKB-SubCell"/>
</dbReference>
<name>A0A0S7BCQ0_9CHLR</name>
<dbReference type="RefSeq" id="WP_075072372.1">
    <property type="nucleotide sequence ID" value="NZ_DF967972.1"/>
</dbReference>
<evidence type="ECO:0000256" key="1">
    <source>
        <dbReference type="ARBA" id="ARBA00022448"/>
    </source>
</evidence>
<evidence type="ECO:0000256" key="2">
    <source>
        <dbReference type="ARBA" id="ARBA00022475"/>
    </source>
</evidence>
<evidence type="ECO:0000313" key="9">
    <source>
        <dbReference type="EMBL" id="GAP13001.1"/>
    </source>
</evidence>
<evidence type="ECO:0000256" key="6">
    <source>
        <dbReference type="ARBA" id="ARBA00023136"/>
    </source>
</evidence>
<keyword evidence="10" id="KW-1185">Reference proteome</keyword>
<dbReference type="EMBL" id="DF967972">
    <property type="protein sequence ID" value="GAP13001.1"/>
    <property type="molecule type" value="Genomic_DNA"/>
</dbReference>
<evidence type="ECO:0000313" key="10">
    <source>
        <dbReference type="Proteomes" id="UP000055060"/>
    </source>
</evidence>
<evidence type="ECO:0000256" key="5">
    <source>
        <dbReference type="ARBA" id="ARBA00023065"/>
    </source>
</evidence>
<feature type="transmembrane region" description="Helical" evidence="8">
    <location>
        <begin position="64"/>
        <end position="85"/>
    </location>
</feature>
<keyword evidence="4 8" id="KW-1133">Transmembrane helix</keyword>
<dbReference type="Pfam" id="PF02659">
    <property type="entry name" value="Mntp"/>
    <property type="match status" value="1"/>
</dbReference>
<dbReference type="STRING" id="360412.LARV_00742"/>
<evidence type="ECO:0000256" key="7">
    <source>
        <dbReference type="ARBA" id="ARBA00023211"/>
    </source>
</evidence>
<feature type="transmembrane region" description="Helical" evidence="8">
    <location>
        <begin position="106"/>
        <end position="127"/>
    </location>
</feature>
<comment type="function">
    <text evidence="8">Probably functions as a manganese efflux pump.</text>
</comment>
<keyword evidence="5 8" id="KW-0406">Ion transport</keyword>
<comment type="similarity">
    <text evidence="8">Belongs to the MntP (TC 9.B.29) family.</text>
</comment>
<keyword evidence="7 8" id="KW-0464">Manganese</keyword>
<feature type="transmembrane region" description="Helical" evidence="8">
    <location>
        <begin position="133"/>
        <end position="154"/>
    </location>
</feature>
<feature type="transmembrane region" description="Helical" evidence="8">
    <location>
        <begin position="6"/>
        <end position="24"/>
    </location>
</feature>
<evidence type="ECO:0000256" key="8">
    <source>
        <dbReference type="HAMAP-Rule" id="MF_01521"/>
    </source>
</evidence>
<keyword evidence="6 8" id="KW-0472">Membrane</keyword>
<gene>
    <name evidence="8" type="primary">mntP</name>
    <name evidence="9" type="ORF">LARV_00742</name>
</gene>
<keyword evidence="3 8" id="KW-0812">Transmembrane</keyword>
<reference evidence="9" key="1">
    <citation type="submission" date="2015-07" db="EMBL/GenBank/DDBJ databases">
        <title>Draft Genome Sequences of Anaerolinea thermolimosa IMO-1, Bellilinea caldifistulae GOMI-1, Leptolinea tardivitalis YMTK-2, Levilinea saccharolytica KIBI-1,Longilinea arvoryzae KOME-1, Previously Described as Members of the Anaerolineaceae (Chloroflexi).</title>
        <authorList>
            <person name="Sekiguchi Y."/>
            <person name="Ohashi A."/>
            <person name="Matsuura N."/>
            <person name="Tourlousse M.D."/>
        </authorList>
    </citation>
    <scope>NUCLEOTIDE SEQUENCE [LARGE SCALE GENOMIC DNA]</scope>
    <source>
        <strain evidence="9">KOME-1</strain>
    </source>
</reference>
<protein>
    <recommendedName>
        <fullName evidence="8">Putative manganese efflux pump MntP</fullName>
    </recommendedName>
</protein>
<dbReference type="AlphaFoldDB" id="A0A0S7BCQ0"/>
<dbReference type="GO" id="GO:0005384">
    <property type="term" value="F:manganese ion transmembrane transporter activity"/>
    <property type="evidence" value="ECO:0007669"/>
    <property type="project" value="UniProtKB-UniRule"/>
</dbReference>
<dbReference type="PANTHER" id="PTHR35529">
    <property type="entry name" value="MANGANESE EFFLUX PUMP MNTP-RELATED"/>
    <property type="match status" value="1"/>
</dbReference>
<dbReference type="Proteomes" id="UP000055060">
    <property type="component" value="Unassembled WGS sequence"/>
</dbReference>
<keyword evidence="2 8" id="KW-1003">Cell membrane</keyword>
<feature type="transmembrane region" description="Helical" evidence="8">
    <location>
        <begin position="166"/>
        <end position="187"/>
    </location>
</feature>
<comment type="subcellular location">
    <subcellularLocation>
        <location evidence="8">Cell membrane</location>
        <topology evidence="8">Multi-pass membrane protein</topology>
    </subcellularLocation>
</comment>
<organism evidence="9">
    <name type="scientific">Longilinea arvoryzae</name>
    <dbReference type="NCBI Taxonomy" id="360412"/>
    <lineage>
        <taxon>Bacteria</taxon>
        <taxon>Bacillati</taxon>
        <taxon>Chloroflexota</taxon>
        <taxon>Anaerolineae</taxon>
        <taxon>Anaerolineales</taxon>
        <taxon>Anaerolineaceae</taxon>
        <taxon>Longilinea</taxon>
    </lineage>
</organism>
<feature type="transmembrane region" description="Helical" evidence="8">
    <location>
        <begin position="36"/>
        <end position="58"/>
    </location>
</feature>
<accession>A0A0S7BCQ0</accession>
<evidence type="ECO:0000256" key="3">
    <source>
        <dbReference type="ARBA" id="ARBA00022692"/>
    </source>
</evidence>
<dbReference type="InterPro" id="IPR003810">
    <property type="entry name" value="Mntp/YtaF"/>
</dbReference>
<keyword evidence="1 8" id="KW-0813">Transport</keyword>
<dbReference type="InterPro" id="IPR022929">
    <property type="entry name" value="Put_MntP"/>
</dbReference>
<proteinExistence type="inferred from homology"/>
<dbReference type="PANTHER" id="PTHR35529:SF1">
    <property type="entry name" value="MANGANESE EFFLUX PUMP MNTP-RELATED"/>
    <property type="match status" value="1"/>
</dbReference>